<dbReference type="InParanoid" id="A0A804PW43"/>
<evidence type="ECO:0000313" key="1">
    <source>
        <dbReference type="EnsemblPlants" id="Zm00001eb276370_P001"/>
    </source>
</evidence>
<dbReference type="EnsemblPlants" id="Zm00001eb276370_T001">
    <property type="protein sequence ID" value="Zm00001eb276370_P001"/>
    <property type="gene ID" value="Zm00001eb276370"/>
</dbReference>
<dbReference type="Gramene" id="Zm00001eb276370_T001">
    <property type="protein sequence ID" value="Zm00001eb276370_P001"/>
    <property type="gene ID" value="Zm00001eb276370"/>
</dbReference>
<evidence type="ECO:0000313" key="2">
    <source>
        <dbReference type="Proteomes" id="UP000007305"/>
    </source>
</evidence>
<dbReference type="AlphaFoldDB" id="A0A804PW43"/>
<accession>A0A804PW43</accession>
<sequence>MDDDRRKLLDLSPLALVQRAHTALLLVDRLARCVGEVFSTFSPSLCRKPSKADTSTRLSSSIAFAVAIRDELHGGESQTTATSDETYTMPSSLSSFYLTVEKTMTTYDEIYTVPSS</sequence>
<organism evidence="1 2">
    <name type="scientific">Zea mays</name>
    <name type="common">Maize</name>
    <dbReference type="NCBI Taxonomy" id="4577"/>
    <lineage>
        <taxon>Eukaryota</taxon>
        <taxon>Viridiplantae</taxon>
        <taxon>Streptophyta</taxon>
        <taxon>Embryophyta</taxon>
        <taxon>Tracheophyta</taxon>
        <taxon>Spermatophyta</taxon>
        <taxon>Magnoliopsida</taxon>
        <taxon>Liliopsida</taxon>
        <taxon>Poales</taxon>
        <taxon>Poaceae</taxon>
        <taxon>PACMAD clade</taxon>
        <taxon>Panicoideae</taxon>
        <taxon>Andropogonodae</taxon>
        <taxon>Andropogoneae</taxon>
        <taxon>Tripsacinae</taxon>
        <taxon>Zea</taxon>
    </lineage>
</organism>
<protein>
    <submittedName>
        <fullName evidence="1">Uncharacterized protein</fullName>
    </submittedName>
</protein>
<proteinExistence type="predicted"/>
<name>A0A804PW43_MAIZE</name>
<reference evidence="2" key="1">
    <citation type="journal article" date="2009" name="Science">
        <title>The B73 maize genome: complexity, diversity, and dynamics.</title>
        <authorList>
            <person name="Schnable P.S."/>
            <person name="Ware D."/>
            <person name="Fulton R.S."/>
            <person name="Stein J.C."/>
            <person name="Wei F."/>
            <person name="Pasternak S."/>
            <person name="Liang C."/>
            <person name="Zhang J."/>
            <person name="Fulton L."/>
            <person name="Graves T.A."/>
            <person name="Minx P."/>
            <person name="Reily A.D."/>
            <person name="Courtney L."/>
            <person name="Kruchowski S.S."/>
            <person name="Tomlinson C."/>
            <person name="Strong C."/>
            <person name="Delehaunty K."/>
            <person name="Fronick C."/>
            <person name="Courtney B."/>
            <person name="Rock S.M."/>
            <person name="Belter E."/>
            <person name="Du F."/>
            <person name="Kim K."/>
            <person name="Abbott R.M."/>
            <person name="Cotton M."/>
            <person name="Levy A."/>
            <person name="Marchetto P."/>
            <person name="Ochoa K."/>
            <person name="Jackson S.M."/>
            <person name="Gillam B."/>
            <person name="Chen W."/>
            <person name="Yan L."/>
            <person name="Higginbotham J."/>
            <person name="Cardenas M."/>
            <person name="Waligorski J."/>
            <person name="Applebaum E."/>
            <person name="Phelps L."/>
            <person name="Falcone J."/>
            <person name="Kanchi K."/>
            <person name="Thane T."/>
            <person name="Scimone A."/>
            <person name="Thane N."/>
            <person name="Henke J."/>
            <person name="Wang T."/>
            <person name="Ruppert J."/>
            <person name="Shah N."/>
            <person name="Rotter K."/>
            <person name="Hodges J."/>
            <person name="Ingenthron E."/>
            <person name="Cordes M."/>
            <person name="Kohlberg S."/>
            <person name="Sgro J."/>
            <person name="Delgado B."/>
            <person name="Mead K."/>
            <person name="Chinwalla A."/>
            <person name="Leonard S."/>
            <person name="Crouse K."/>
            <person name="Collura K."/>
            <person name="Kudrna D."/>
            <person name="Currie J."/>
            <person name="He R."/>
            <person name="Angelova A."/>
            <person name="Rajasekar S."/>
            <person name="Mueller T."/>
            <person name="Lomeli R."/>
            <person name="Scara G."/>
            <person name="Ko A."/>
            <person name="Delaney K."/>
            <person name="Wissotski M."/>
            <person name="Lopez G."/>
            <person name="Campos D."/>
            <person name="Braidotti M."/>
            <person name="Ashley E."/>
            <person name="Golser W."/>
            <person name="Kim H."/>
            <person name="Lee S."/>
            <person name="Lin J."/>
            <person name="Dujmic Z."/>
            <person name="Kim W."/>
            <person name="Talag J."/>
            <person name="Zuccolo A."/>
            <person name="Fan C."/>
            <person name="Sebastian A."/>
            <person name="Kramer M."/>
            <person name="Spiegel L."/>
            <person name="Nascimento L."/>
            <person name="Zutavern T."/>
            <person name="Miller B."/>
            <person name="Ambroise C."/>
            <person name="Muller S."/>
            <person name="Spooner W."/>
            <person name="Narechania A."/>
            <person name="Ren L."/>
            <person name="Wei S."/>
            <person name="Kumari S."/>
            <person name="Faga B."/>
            <person name="Levy M.J."/>
            <person name="McMahan L."/>
            <person name="Van Buren P."/>
            <person name="Vaughn M.W."/>
            <person name="Ying K."/>
            <person name="Yeh C.-T."/>
            <person name="Emrich S.J."/>
            <person name="Jia Y."/>
            <person name="Kalyanaraman A."/>
            <person name="Hsia A.-P."/>
            <person name="Barbazuk W.B."/>
            <person name="Baucom R.S."/>
            <person name="Brutnell T.P."/>
            <person name="Carpita N.C."/>
            <person name="Chaparro C."/>
            <person name="Chia J.-M."/>
            <person name="Deragon J.-M."/>
            <person name="Estill J.C."/>
            <person name="Fu Y."/>
            <person name="Jeddeloh J.A."/>
            <person name="Han Y."/>
            <person name="Lee H."/>
            <person name="Li P."/>
            <person name="Lisch D.R."/>
            <person name="Liu S."/>
            <person name="Liu Z."/>
            <person name="Nagel D.H."/>
            <person name="McCann M.C."/>
            <person name="SanMiguel P."/>
            <person name="Myers A.M."/>
            <person name="Nettleton D."/>
            <person name="Nguyen J."/>
            <person name="Penning B.W."/>
            <person name="Ponnala L."/>
            <person name="Schneider K.L."/>
            <person name="Schwartz D.C."/>
            <person name="Sharma A."/>
            <person name="Soderlund C."/>
            <person name="Springer N.M."/>
            <person name="Sun Q."/>
            <person name="Wang H."/>
            <person name="Waterman M."/>
            <person name="Westerman R."/>
            <person name="Wolfgruber T.K."/>
            <person name="Yang L."/>
            <person name="Yu Y."/>
            <person name="Zhang L."/>
            <person name="Zhou S."/>
            <person name="Zhu Q."/>
            <person name="Bennetzen J.L."/>
            <person name="Dawe R.K."/>
            <person name="Jiang J."/>
            <person name="Jiang N."/>
            <person name="Presting G.G."/>
            <person name="Wessler S.R."/>
            <person name="Aluru S."/>
            <person name="Martienssen R.A."/>
            <person name="Clifton S.W."/>
            <person name="McCombie W.R."/>
            <person name="Wing R.A."/>
            <person name="Wilson R.K."/>
        </authorList>
    </citation>
    <scope>NUCLEOTIDE SEQUENCE [LARGE SCALE GENOMIC DNA]</scope>
    <source>
        <strain evidence="2">cv. B73</strain>
    </source>
</reference>
<keyword evidence="2" id="KW-1185">Reference proteome</keyword>
<reference evidence="1" key="2">
    <citation type="submission" date="2019-07" db="EMBL/GenBank/DDBJ databases">
        <authorList>
            <person name="Seetharam A."/>
            <person name="Woodhouse M."/>
            <person name="Cannon E."/>
        </authorList>
    </citation>
    <scope>NUCLEOTIDE SEQUENCE [LARGE SCALE GENOMIC DNA]</scope>
    <source>
        <strain evidence="1">cv. B73</strain>
    </source>
</reference>
<dbReference type="Proteomes" id="UP000007305">
    <property type="component" value="Chromosome 6"/>
</dbReference>
<reference evidence="1" key="3">
    <citation type="submission" date="2021-05" db="UniProtKB">
        <authorList>
            <consortium name="EnsemblPlants"/>
        </authorList>
    </citation>
    <scope>IDENTIFICATION</scope>
    <source>
        <strain evidence="1">cv. B73</strain>
    </source>
</reference>